<gene>
    <name evidence="3" type="ORF">SAMN05216252_1495</name>
</gene>
<keyword evidence="2" id="KW-0812">Transmembrane</keyword>
<keyword evidence="2" id="KW-1133">Transmembrane helix</keyword>
<evidence type="ECO:0000256" key="1">
    <source>
        <dbReference type="SAM" id="MobiDB-lite"/>
    </source>
</evidence>
<dbReference type="Proteomes" id="UP000198280">
    <property type="component" value="Unassembled WGS sequence"/>
</dbReference>
<accession>A0A239NVD1</accession>
<protein>
    <submittedName>
        <fullName evidence="3">Uncharacterized protein</fullName>
    </submittedName>
</protein>
<keyword evidence="4" id="KW-1185">Reference proteome</keyword>
<keyword evidence="2" id="KW-0472">Membrane</keyword>
<feature type="transmembrane region" description="Helical" evidence="2">
    <location>
        <begin position="46"/>
        <end position="65"/>
    </location>
</feature>
<dbReference type="AlphaFoldDB" id="A0A239NVD1"/>
<evidence type="ECO:0000313" key="4">
    <source>
        <dbReference type="Proteomes" id="UP000198280"/>
    </source>
</evidence>
<dbReference type="EMBL" id="FZOF01000049">
    <property type="protein sequence ID" value="SNT58393.1"/>
    <property type="molecule type" value="Genomic_DNA"/>
</dbReference>
<feature type="transmembrane region" description="Helical" evidence="2">
    <location>
        <begin position="20"/>
        <end position="40"/>
    </location>
</feature>
<evidence type="ECO:0000313" key="3">
    <source>
        <dbReference type="EMBL" id="SNT58393.1"/>
    </source>
</evidence>
<evidence type="ECO:0000256" key="2">
    <source>
        <dbReference type="SAM" id="Phobius"/>
    </source>
</evidence>
<organism evidence="3 4">
    <name type="scientific">Actinacidiphila glaucinigra</name>
    <dbReference type="NCBI Taxonomy" id="235986"/>
    <lineage>
        <taxon>Bacteria</taxon>
        <taxon>Bacillati</taxon>
        <taxon>Actinomycetota</taxon>
        <taxon>Actinomycetes</taxon>
        <taxon>Kitasatosporales</taxon>
        <taxon>Streptomycetaceae</taxon>
        <taxon>Actinacidiphila</taxon>
    </lineage>
</organism>
<feature type="region of interest" description="Disordered" evidence="1">
    <location>
        <begin position="1"/>
        <end position="22"/>
    </location>
</feature>
<name>A0A239NVD1_9ACTN</name>
<reference evidence="3 4" key="1">
    <citation type="submission" date="2017-06" db="EMBL/GenBank/DDBJ databases">
        <authorList>
            <person name="Kim H.J."/>
            <person name="Triplett B.A."/>
        </authorList>
    </citation>
    <scope>NUCLEOTIDE SEQUENCE [LARGE SCALE GENOMIC DNA]</scope>
    <source>
        <strain evidence="3 4">CGMCC 4.1858</strain>
    </source>
</reference>
<dbReference type="RefSeq" id="WP_143681765.1">
    <property type="nucleotide sequence ID" value="NZ_FZOF01000049.1"/>
</dbReference>
<sequence>MKRGKKSQKKGDAGKGRPRVSTQGMVTAFNSTVVTLVGSYASTGSILVMCGAGVLALVLILLLVVL</sequence>
<proteinExistence type="predicted"/>